<dbReference type="InterPro" id="IPR033738">
    <property type="entry name" value="AsnB_N"/>
</dbReference>
<comment type="catalytic activity">
    <reaction evidence="7">
        <text>L-aspartate + L-glutamine + ATP + H2O = L-asparagine + L-glutamate + AMP + diphosphate + H(+)</text>
        <dbReference type="Rhea" id="RHEA:12228"/>
        <dbReference type="ChEBI" id="CHEBI:15377"/>
        <dbReference type="ChEBI" id="CHEBI:15378"/>
        <dbReference type="ChEBI" id="CHEBI:29985"/>
        <dbReference type="ChEBI" id="CHEBI:29991"/>
        <dbReference type="ChEBI" id="CHEBI:30616"/>
        <dbReference type="ChEBI" id="CHEBI:33019"/>
        <dbReference type="ChEBI" id="CHEBI:58048"/>
        <dbReference type="ChEBI" id="CHEBI:58359"/>
        <dbReference type="ChEBI" id="CHEBI:456215"/>
        <dbReference type="EC" id="6.3.5.4"/>
    </reaction>
</comment>
<dbReference type="InterPro" id="IPR006426">
    <property type="entry name" value="Asn_synth_AEB"/>
</dbReference>
<feature type="domain" description="Glutamine amidotransferase type-2" evidence="10">
    <location>
        <begin position="1"/>
        <end position="190"/>
    </location>
</feature>
<dbReference type="SUPFAM" id="SSF52402">
    <property type="entry name" value="Adenine nucleotide alpha hydrolases-like"/>
    <property type="match status" value="1"/>
</dbReference>
<dbReference type="EC" id="6.3.5.4" evidence="3"/>
<evidence type="ECO:0000256" key="6">
    <source>
        <dbReference type="ARBA" id="ARBA00022962"/>
    </source>
</evidence>
<comment type="pathway">
    <text evidence="1">Amino-acid biosynthesis; L-asparagine biosynthesis; L-asparagine from L-aspartate (L-Gln route): step 1/1.</text>
</comment>
<dbReference type="PANTHER" id="PTHR43284">
    <property type="entry name" value="ASPARAGINE SYNTHETASE (GLUTAMINE-HYDROLYZING)"/>
    <property type="match status" value="1"/>
</dbReference>
<evidence type="ECO:0000256" key="3">
    <source>
        <dbReference type="ARBA" id="ARBA00012737"/>
    </source>
</evidence>
<dbReference type="InterPro" id="IPR001962">
    <property type="entry name" value="Asn_synthase"/>
</dbReference>
<evidence type="ECO:0000259" key="10">
    <source>
        <dbReference type="PROSITE" id="PS51278"/>
    </source>
</evidence>
<dbReference type="Proteomes" id="UP000033774">
    <property type="component" value="Unassembled WGS sequence"/>
</dbReference>
<evidence type="ECO:0000256" key="2">
    <source>
        <dbReference type="ARBA" id="ARBA00005752"/>
    </source>
</evidence>
<dbReference type="GO" id="GO:0005829">
    <property type="term" value="C:cytosol"/>
    <property type="evidence" value="ECO:0007669"/>
    <property type="project" value="TreeGrafter"/>
</dbReference>
<dbReference type="SUPFAM" id="SSF56235">
    <property type="entry name" value="N-terminal nucleophile aminohydrolases (Ntn hydrolases)"/>
    <property type="match status" value="1"/>
</dbReference>
<dbReference type="PROSITE" id="PS51278">
    <property type="entry name" value="GATASE_TYPE_2"/>
    <property type="match status" value="1"/>
</dbReference>
<dbReference type="GO" id="GO:0004066">
    <property type="term" value="F:asparagine synthase (glutamine-hydrolyzing) activity"/>
    <property type="evidence" value="ECO:0007669"/>
    <property type="project" value="UniProtKB-EC"/>
</dbReference>
<keyword evidence="12" id="KW-1185">Reference proteome</keyword>
<feature type="site" description="Important for beta-aspartyl-AMP intermediate formation" evidence="9">
    <location>
        <position position="341"/>
    </location>
</feature>
<dbReference type="InterPro" id="IPR051786">
    <property type="entry name" value="ASN_synthetase/amidase"/>
</dbReference>
<dbReference type="CDD" id="cd01991">
    <property type="entry name" value="Asn_synthase_B_C"/>
    <property type="match status" value="1"/>
</dbReference>
<dbReference type="InterPro" id="IPR014729">
    <property type="entry name" value="Rossmann-like_a/b/a_fold"/>
</dbReference>
<dbReference type="Gene3D" id="3.40.50.620">
    <property type="entry name" value="HUPs"/>
    <property type="match status" value="1"/>
</dbReference>
<evidence type="ECO:0000256" key="9">
    <source>
        <dbReference type="PIRSR" id="PIRSR001589-3"/>
    </source>
</evidence>
<dbReference type="Pfam" id="PF00733">
    <property type="entry name" value="Asn_synthase"/>
    <property type="match status" value="1"/>
</dbReference>
<dbReference type="InterPro" id="IPR017932">
    <property type="entry name" value="GATase_2_dom"/>
</dbReference>
<evidence type="ECO:0000313" key="12">
    <source>
        <dbReference type="Proteomes" id="UP000033774"/>
    </source>
</evidence>
<dbReference type="GO" id="GO:0005524">
    <property type="term" value="F:ATP binding"/>
    <property type="evidence" value="ECO:0007669"/>
    <property type="project" value="UniProtKB-KW"/>
</dbReference>
<dbReference type="CDD" id="cd00712">
    <property type="entry name" value="AsnB"/>
    <property type="match status" value="1"/>
</dbReference>
<dbReference type="Pfam" id="PF13537">
    <property type="entry name" value="GATase_7"/>
    <property type="match status" value="1"/>
</dbReference>
<feature type="binding site" evidence="8">
    <location>
        <position position="266"/>
    </location>
    <ligand>
        <name>ATP</name>
        <dbReference type="ChEBI" id="CHEBI:30616"/>
    </ligand>
</feature>
<keyword evidence="4 8" id="KW-0547">Nucleotide-binding</keyword>
<dbReference type="EMBL" id="LAJY01000534">
    <property type="protein sequence ID" value="KJV08571.1"/>
    <property type="molecule type" value="Genomic_DNA"/>
</dbReference>
<dbReference type="PATRIC" id="fig|552518.3.peg.3396"/>
<name>A0A0F3IPD7_9PROT</name>
<feature type="binding site" evidence="8">
    <location>
        <position position="78"/>
    </location>
    <ligand>
        <name>L-glutamine</name>
        <dbReference type="ChEBI" id="CHEBI:58359"/>
    </ligand>
</feature>
<evidence type="ECO:0000256" key="5">
    <source>
        <dbReference type="ARBA" id="ARBA00022840"/>
    </source>
</evidence>
<dbReference type="GO" id="GO:0006529">
    <property type="term" value="P:asparagine biosynthetic process"/>
    <property type="evidence" value="ECO:0007669"/>
    <property type="project" value="InterPro"/>
</dbReference>
<keyword evidence="6" id="KW-0315">Glutamine amidotransferase</keyword>
<sequence length="564" mass="61590">MQQMIDALAHRGPDGEGIHLQGAVALAHRRLSIIDLQTGDQPFFDGAGNTLIGNGEVYNYIELRADLAGQVNFRTTSDCEPPLHLFRRQGLAYAESLRGMYALAIAAANGRLILTRDPFGIKPLYYAEVVEGLIFASEPQALFASGWISPRLNPRARDELLQMQFTTGAETMFEGIFRVLPGETLVVVDGRIAERSRRAALPDGGPEAIDEASALTRLDAALAESVAIHCRSDVPYGLFLSGGIDSALVLSYMREVDSRPVQCFTVGFEGAAADERAAARAWRKPAGRSSPRLVSARRIFWALLPRVAVAMDDPAADYATLPTYLLAQKARASVKVVLTGEGGDEIFGGYGRYRSIMRPWWLGGKVLRGKGTFARLGVLQQEGGAWRDGIAMAEIHAGTHGRSRLQVAQAVDCTDWLPHDLLTKLDRCLMANGMEGRTPFLDPGVAAAGFRLPDSLKVRDGKGKWILRRLLEKRLPQADALGRKKGFTVPVGAWLSAESARLGPLLARQACIAEIAKPGKVETLAQSTEKHAGFALWSLLFYALWYRAQIERKPMDGSVWELLS</sequence>
<dbReference type="InterPro" id="IPR029055">
    <property type="entry name" value="Ntn_hydrolases_N"/>
</dbReference>
<protein>
    <recommendedName>
        <fullName evidence="3">asparagine synthase (glutamine-hydrolyzing)</fullName>
        <ecNumber evidence="3">6.3.5.4</ecNumber>
    </recommendedName>
</protein>
<reference evidence="11 12" key="1">
    <citation type="submission" date="2015-03" db="EMBL/GenBank/DDBJ databases">
        <title>Draft genome sequence of Elstera litoralis.</title>
        <authorList>
            <person name="Rahalkar M.C."/>
            <person name="Dhakephalkar P.K."/>
            <person name="Pore S.D."/>
            <person name="Arora P."/>
            <person name="Kapse N.G."/>
            <person name="Pandit P.S."/>
        </authorList>
    </citation>
    <scope>NUCLEOTIDE SEQUENCE [LARGE SCALE GENOMIC DNA]</scope>
    <source>
        <strain evidence="11 12">Dia-1</strain>
    </source>
</reference>
<dbReference type="PANTHER" id="PTHR43284:SF1">
    <property type="entry name" value="ASPARAGINE SYNTHETASE"/>
    <property type="match status" value="1"/>
</dbReference>
<dbReference type="AlphaFoldDB" id="A0A0F3IPD7"/>
<evidence type="ECO:0000256" key="4">
    <source>
        <dbReference type="ARBA" id="ARBA00022741"/>
    </source>
</evidence>
<dbReference type="NCBIfam" id="TIGR01536">
    <property type="entry name" value="asn_synth_AEB"/>
    <property type="match status" value="1"/>
</dbReference>
<proteinExistence type="inferred from homology"/>
<keyword evidence="5 8" id="KW-0067">ATP-binding</keyword>
<dbReference type="PIRSF" id="PIRSF001589">
    <property type="entry name" value="Asn_synthetase_glu-h"/>
    <property type="match status" value="1"/>
</dbReference>
<dbReference type="Gene3D" id="3.60.20.10">
    <property type="entry name" value="Glutamine Phosphoribosylpyrophosphate, subunit 1, domain 1"/>
    <property type="match status" value="1"/>
</dbReference>
<comment type="similarity">
    <text evidence="2">Belongs to the asparagine synthetase family.</text>
</comment>
<evidence type="ECO:0000256" key="1">
    <source>
        <dbReference type="ARBA" id="ARBA00005187"/>
    </source>
</evidence>
<accession>A0A0F3IPD7</accession>
<evidence type="ECO:0000256" key="7">
    <source>
        <dbReference type="ARBA" id="ARBA00048741"/>
    </source>
</evidence>
<evidence type="ECO:0000313" key="11">
    <source>
        <dbReference type="EMBL" id="KJV08571.1"/>
    </source>
</evidence>
<comment type="caution">
    <text evidence="11">The sequence shown here is derived from an EMBL/GenBank/DDBJ whole genome shotgun (WGS) entry which is preliminary data.</text>
</comment>
<evidence type="ECO:0000256" key="8">
    <source>
        <dbReference type="PIRSR" id="PIRSR001589-2"/>
    </source>
</evidence>
<gene>
    <name evidence="11" type="ORF">VZ95_16970</name>
</gene>
<organism evidence="11 12">
    <name type="scientific">Elstera litoralis</name>
    <dbReference type="NCBI Taxonomy" id="552518"/>
    <lineage>
        <taxon>Bacteria</taxon>
        <taxon>Pseudomonadati</taxon>
        <taxon>Pseudomonadota</taxon>
        <taxon>Alphaproteobacteria</taxon>
        <taxon>Rhodospirillales</taxon>
        <taxon>Rhodospirillaceae</taxon>
        <taxon>Elstera</taxon>
    </lineage>
</organism>